<dbReference type="Proteomes" id="UP001152300">
    <property type="component" value="Unassembled WGS sequence"/>
</dbReference>
<comment type="caution">
    <text evidence="1">The sequence shown here is derived from an EMBL/GenBank/DDBJ whole genome shotgun (WGS) entry which is preliminary data.</text>
</comment>
<keyword evidence="2" id="KW-1185">Reference proteome</keyword>
<name>A0A9X0AC56_9HELO</name>
<sequence length="103" mass="12121">MLREAMLLCIQEAQSDNKLYPLAYVENIRTTRLGVSLRPRATYYNGAPWKKYSYNMVIVNMCPMVHMHMQNYCKKRFGLIQKKRRRASRIAQYMRPCVVASVG</sequence>
<accession>A0A9X0AC56</accession>
<dbReference type="AlphaFoldDB" id="A0A9X0AC56"/>
<organism evidence="1 2">
    <name type="scientific">Sclerotinia nivalis</name>
    <dbReference type="NCBI Taxonomy" id="352851"/>
    <lineage>
        <taxon>Eukaryota</taxon>
        <taxon>Fungi</taxon>
        <taxon>Dikarya</taxon>
        <taxon>Ascomycota</taxon>
        <taxon>Pezizomycotina</taxon>
        <taxon>Leotiomycetes</taxon>
        <taxon>Helotiales</taxon>
        <taxon>Sclerotiniaceae</taxon>
        <taxon>Sclerotinia</taxon>
    </lineage>
</organism>
<evidence type="ECO:0000313" key="1">
    <source>
        <dbReference type="EMBL" id="KAJ8059483.1"/>
    </source>
</evidence>
<evidence type="ECO:0000313" key="2">
    <source>
        <dbReference type="Proteomes" id="UP001152300"/>
    </source>
</evidence>
<gene>
    <name evidence="1" type="ORF">OCU04_011144</name>
</gene>
<reference evidence="1" key="1">
    <citation type="submission" date="2022-11" db="EMBL/GenBank/DDBJ databases">
        <title>Genome Resource of Sclerotinia nivalis Strain SnTB1, a Plant Pathogen Isolated from American Ginseng.</title>
        <authorList>
            <person name="Fan S."/>
        </authorList>
    </citation>
    <scope>NUCLEOTIDE SEQUENCE</scope>
    <source>
        <strain evidence="1">SnTB1</strain>
    </source>
</reference>
<dbReference type="EMBL" id="JAPEIS010000014">
    <property type="protein sequence ID" value="KAJ8059483.1"/>
    <property type="molecule type" value="Genomic_DNA"/>
</dbReference>
<protein>
    <submittedName>
        <fullName evidence="1">Uncharacterized protein</fullName>
    </submittedName>
</protein>
<proteinExistence type="predicted"/>